<sequence length="310" mass="33990">MKYVVTGGAGFIGSHIVEHLTAEGHKVVVVDNLRTGFKKNIAQMNVQYSNTDIRDEQKITELIDGASAVFHLAALVSVPESIEKINECNSINTVGTINILEAAKKTGNCKVVLSSSAANYGNNPLSPKVETMVPEPLTPYAITKLDGEYYLDMYRNEFEVPTTSLRYFNVFGPRQNPKSTYAAVVPIFIMNALQNKPLIIYGDGKQTRDFVYVKDVVSANLLAAGQGEGVYNVALGKGTSVIELAQHIIEITNSKSAIEFLDQRPGDIKHSVAKTHKINQLGFTPKFTIEQGLKETIAFYEGQMVQKTNA</sequence>
<protein>
    <submittedName>
        <fullName evidence="3">SDR family NAD(P)-dependent oxidoreductase</fullName>
    </submittedName>
</protein>
<evidence type="ECO:0000313" key="3">
    <source>
        <dbReference type="EMBL" id="MUH34581.1"/>
    </source>
</evidence>
<gene>
    <name evidence="3" type="ORF">D9O36_01900</name>
</gene>
<reference evidence="3 4" key="1">
    <citation type="journal article" date="2019" name="Mar. Drugs">
        <title>Comparative Genomics and CAZyme Genome Repertoires of Marine Zobellia amurskyensis KMM 3526(T) and Zobellia laminariae KMM 3676(T).</title>
        <authorList>
            <person name="Chernysheva N."/>
            <person name="Bystritskaya E."/>
            <person name="Stenkova A."/>
            <person name="Golovkin I."/>
            <person name="Nedashkovskaya O."/>
            <person name="Isaeva M."/>
        </authorList>
    </citation>
    <scope>NUCLEOTIDE SEQUENCE [LARGE SCALE GENOMIC DNA]</scope>
    <source>
        <strain evidence="3 4">KMM 3526</strain>
    </source>
</reference>
<comment type="caution">
    <text evidence="3">The sequence shown here is derived from an EMBL/GenBank/DDBJ whole genome shotgun (WGS) entry which is preliminary data.</text>
</comment>
<keyword evidence="4" id="KW-1185">Reference proteome</keyword>
<evidence type="ECO:0000256" key="1">
    <source>
        <dbReference type="ARBA" id="ARBA00007637"/>
    </source>
</evidence>
<feature type="domain" description="NAD-dependent epimerase/dehydratase" evidence="2">
    <location>
        <begin position="4"/>
        <end position="234"/>
    </location>
</feature>
<evidence type="ECO:0000313" key="4">
    <source>
        <dbReference type="Proteomes" id="UP000540519"/>
    </source>
</evidence>
<dbReference type="InterPro" id="IPR036291">
    <property type="entry name" value="NAD(P)-bd_dom_sf"/>
</dbReference>
<dbReference type="Pfam" id="PF01370">
    <property type="entry name" value="Epimerase"/>
    <property type="match status" value="1"/>
</dbReference>
<evidence type="ECO:0000259" key="2">
    <source>
        <dbReference type="Pfam" id="PF01370"/>
    </source>
</evidence>
<dbReference type="EMBL" id="RCNR01000003">
    <property type="protein sequence ID" value="MUH34581.1"/>
    <property type="molecule type" value="Genomic_DNA"/>
</dbReference>
<dbReference type="SUPFAM" id="SSF51735">
    <property type="entry name" value="NAD(P)-binding Rossmann-fold domains"/>
    <property type="match status" value="1"/>
</dbReference>
<dbReference type="PANTHER" id="PTHR43000">
    <property type="entry name" value="DTDP-D-GLUCOSE 4,6-DEHYDRATASE-RELATED"/>
    <property type="match status" value="1"/>
</dbReference>
<dbReference type="Proteomes" id="UP000540519">
    <property type="component" value="Unassembled WGS sequence"/>
</dbReference>
<dbReference type="RefSeq" id="WP_155598614.1">
    <property type="nucleotide sequence ID" value="NZ_RCNR01000003.1"/>
</dbReference>
<dbReference type="InterPro" id="IPR001509">
    <property type="entry name" value="Epimerase_deHydtase"/>
</dbReference>
<accession>A0A7X3D0P0</accession>
<name>A0A7X3D0P0_9FLAO</name>
<comment type="similarity">
    <text evidence="1">Belongs to the NAD(P)-dependent epimerase/dehydratase family.</text>
</comment>
<proteinExistence type="inferred from homology"/>
<dbReference type="AlphaFoldDB" id="A0A7X3D0P0"/>
<dbReference type="Gene3D" id="3.40.50.720">
    <property type="entry name" value="NAD(P)-binding Rossmann-like Domain"/>
    <property type="match status" value="1"/>
</dbReference>
<dbReference type="OrthoDB" id="8967463at2"/>
<dbReference type="Gene3D" id="3.90.25.10">
    <property type="entry name" value="UDP-galactose 4-epimerase, domain 1"/>
    <property type="match status" value="1"/>
</dbReference>
<organism evidence="3 4">
    <name type="scientific">Zobellia amurskyensis</name>
    <dbReference type="NCBI Taxonomy" id="248905"/>
    <lineage>
        <taxon>Bacteria</taxon>
        <taxon>Pseudomonadati</taxon>
        <taxon>Bacteroidota</taxon>
        <taxon>Flavobacteriia</taxon>
        <taxon>Flavobacteriales</taxon>
        <taxon>Flavobacteriaceae</taxon>
        <taxon>Zobellia</taxon>
    </lineage>
</organism>